<name>A0ACC1M706_9FUNG</name>
<reference evidence="1" key="1">
    <citation type="submission" date="2022-07" db="EMBL/GenBank/DDBJ databases">
        <title>Phylogenomic reconstructions and comparative analyses of Kickxellomycotina fungi.</title>
        <authorList>
            <person name="Reynolds N.K."/>
            <person name="Stajich J.E."/>
            <person name="Barry K."/>
            <person name="Grigoriev I.V."/>
            <person name="Crous P."/>
            <person name="Smith M.E."/>
        </authorList>
    </citation>
    <scope>NUCLEOTIDE SEQUENCE</scope>
    <source>
        <strain evidence="1">CBS 190363</strain>
    </source>
</reference>
<protein>
    <submittedName>
        <fullName evidence="1">Uncharacterized protein</fullName>
    </submittedName>
</protein>
<dbReference type="EMBL" id="JANBVB010000044">
    <property type="protein sequence ID" value="KAJ2898886.1"/>
    <property type="molecule type" value="Genomic_DNA"/>
</dbReference>
<gene>
    <name evidence="1" type="ORF">IWW38_001184</name>
</gene>
<comment type="caution">
    <text evidence="1">The sequence shown here is derived from an EMBL/GenBank/DDBJ whole genome shotgun (WGS) entry which is preliminary data.</text>
</comment>
<evidence type="ECO:0000313" key="2">
    <source>
        <dbReference type="Proteomes" id="UP001139981"/>
    </source>
</evidence>
<feature type="non-terminal residue" evidence="1">
    <location>
        <position position="111"/>
    </location>
</feature>
<accession>A0ACC1M706</accession>
<evidence type="ECO:0000313" key="1">
    <source>
        <dbReference type="EMBL" id="KAJ2898886.1"/>
    </source>
</evidence>
<dbReference type="Proteomes" id="UP001139981">
    <property type="component" value="Unassembled WGS sequence"/>
</dbReference>
<proteinExistence type="predicted"/>
<organism evidence="1 2">
    <name type="scientific">Coemansia aciculifera</name>
    <dbReference type="NCBI Taxonomy" id="417176"/>
    <lineage>
        <taxon>Eukaryota</taxon>
        <taxon>Fungi</taxon>
        <taxon>Fungi incertae sedis</taxon>
        <taxon>Zoopagomycota</taxon>
        <taxon>Kickxellomycotina</taxon>
        <taxon>Kickxellomycetes</taxon>
        <taxon>Kickxellales</taxon>
        <taxon>Kickxellaceae</taxon>
        <taxon>Coemansia</taxon>
    </lineage>
</organism>
<keyword evidence="2" id="KW-1185">Reference proteome</keyword>
<sequence length="111" mass="12442">MPSISVVSFSPNERFHLLLCELDDTMFIVDCGWPLDAVFSEPPGDTGKLHTTSSGTRLDPRDALSTINWARVDFILLSNYEQMTLLPYITEYTEFSGPVYATEPAKAYGRC</sequence>